<proteinExistence type="predicted"/>
<feature type="compositionally biased region" description="Polar residues" evidence="1">
    <location>
        <begin position="1"/>
        <end position="18"/>
    </location>
</feature>
<dbReference type="Proteomes" id="UP001054252">
    <property type="component" value="Unassembled WGS sequence"/>
</dbReference>
<dbReference type="AlphaFoldDB" id="A0AAV5MKP9"/>
<organism evidence="2 3">
    <name type="scientific">Rubroshorea leprosula</name>
    <dbReference type="NCBI Taxonomy" id="152421"/>
    <lineage>
        <taxon>Eukaryota</taxon>
        <taxon>Viridiplantae</taxon>
        <taxon>Streptophyta</taxon>
        <taxon>Embryophyta</taxon>
        <taxon>Tracheophyta</taxon>
        <taxon>Spermatophyta</taxon>
        <taxon>Magnoliopsida</taxon>
        <taxon>eudicotyledons</taxon>
        <taxon>Gunneridae</taxon>
        <taxon>Pentapetalae</taxon>
        <taxon>rosids</taxon>
        <taxon>malvids</taxon>
        <taxon>Malvales</taxon>
        <taxon>Dipterocarpaceae</taxon>
        <taxon>Rubroshorea</taxon>
    </lineage>
</organism>
<evidence type="ECO:0000313" key="3">
    <source>
        <dbReference type="Proteomes" id="UP001054252"/>
    </source>
</evidence>
<protein>
    <submittedName>
        <fullName evidence="2">Uncharacterized protein</fullName>
    </submittedName>
</protein>
<sequence length="113" mass="12444">MFATDSKSISTVATTPYDSNSQSHSSTSESLSNAFFPEKKIQSCKKNDNCYSKLRNSFSVLCSMSEPHVEFPHRVNNLPPKRERAPSNVLPMLLLEVVVWHLLKGDSGGAVAS</sequence>
<gene>
    <name evidence="2" type="ORF">SLEP1_g56842</name>
</gene>
<name>A0AAV5MKP9_9ROSI</name>
<feature type="compositionally biased region" description="Low complexity" evidence="1">
    <location>
        <begin position="19"/>
        <end position="31"/>
    </location>
</feature>
<feature type="region of interest" description="Disordered" evidence="1">
    <location>
        <begin position="1"/>
        <end position="31"/>
    </location>
</feature>
<keyword evidence="3" id="KW-1185">Reference proteome</keyword>
<reference evidence="2 3" key="1">
    <citation type="journal article" date="2021" name="Commun. Biol.">
        <title>The genome of Shorea leprosula (Dipterocarpaceae) highlights the ecological relevance of drought in aseasonal tropical rainforests.</title>
        <authorList>
            <person name="Ng K.K.S."/>
            <person name="Kobayashi M.J."/>
            <person name="Fawcett J.A."/>
            <person name="Hatakeyama M."/>
            <person name="Paape T."/>
            <person name="Ng C.H."/>
            <person name="Ang C.C."/>
            <person name="Tnah L.H."/>
            <person name="Lee C.T."/>
            <person name="Nishiyama T."/>
            <person name="Sese J."/>
            <person name="O'Brien M.J."/>
            <person name="Copetti D."/>
            <person name="Mohd Noor M.I."/>
            <person name="Ong R.C."/>
            <person name="Putra M."/>
            <person name="Sireger I.Z."/>
            <person name="Indrioko S."/>
            <person name="Kosugi Y."/>
            <person name="Izuno A."/>
            <person name="Isagi Y."/>
            <person name="Lee S.L."/>
            <person name="Shimizu K.K."/>
        </authorList>
    </citation>
    <scope>NUCLEOTIDE SEQUENCE [LARGE SCALE GENOMIC DNA]</scope>
    <source>
        <strain evidence="2">214</strain>
    </source>
</reference>
<dbReference type="EMBL" id="BPVZ01000342">
    <property type="protein sequence ID" value="GKV50130.1"/>
    <property type="molecule type" value="Genomic_DNA"/>
</dbReference>
<evidence type="ECO:0000256" key="1">
    <source>
        <dbReference type="SAM" id="MobiDB-lite"/>
    </source>
</evidence>
<accession>A0AAV5MKP9</accession>
<comment type="caution">
    <text evidence="2">The sequence shown here is derived from an EMBL/GenBank/DDBJ whole genome shotgun (WGS) entry which is preliminary data.</text>
</comment>
<evidence type="ECO:0000313" key="2">
    <source>
        <dbReference type="EMBL" id="GKV50130.1"/>
    </source>
</evidence>